<dbReference type="InterPro" id="IPR026444">
    <property type="entry name" value="Secre_tail"/>
</dbReference>
<dbReference type="Pfam" id="PF08309">
    <property type="entry name" value="LVIVD"/>
    <property type="match status" value="3"/>
</dbReference>
<evidence type="ECO:0000256" key="1">
    <source>
        <dbReference type="SAM" id="SignalP"/>
    </source>
</evidence>
<protein>
    <recommendedName>
        <fullName evidence="2">Secretion system C-terminal sorting domain-containing protein</fullName>
    </recommendedName>
</protein>
<keyword evidence="1" id="KW-0732">Signal</keyword>
<dbReference type="AlphaFoldDB" id="H6RHW3"/>
<name>H6RHW3_9BACT</name>
<proteinExistence type="predicted"/>
<dbReference type="InterPro" id="IPR013211">
    <property type="entry name" value="LVIVD"/>
</dbReference>
<dbReference type="EMBL" id="FO117613">
    <property type="protein sequence ID" value="CCG00624.1"/>
    <property type="molecule type" value="Genomic_DNA"/>
</dbReference>
<sequence length="476" mass="52469">MKKILLPILIACFSILRAQTPCENGMAGAYPCNGYDLQVFIPCTDFGADNANDSWGWTDPDDGTEYALVGLDNGTAFLNISDPINPIYLGKLPTHTSSSLWRDVKVYNNYAFVVSEANGHGMQIFDLTRLRDVANPPETFTEDAHYSGFGSAHNIVINEETGYAYGVGTGSYNGGPHFVNIQDPLNPLGEGGYGGSGYTHDAQVVIYNGPDSDYIGKELYIGSNESQVAIVDVTDKSNPQLISSATYSNTAYTHQGWFTEDLNYFIVGDEIDELNFGFNTRNIVFDFTDLDAPELSFEHSGPTSATDHNGYVNGNKFYLANYKAGIRVIDISDISNENMTEIGFFDVFPSNDSAGYDGAWNVYPYFASGNIMISSLKYSSQNYVPGFYLVKSSSLSIDDNSLYSFNIFPNPSKKYVEISSLETPISMVQVFDITGKLIRTNNYSAQVNVNFNISNLKTGIYLLKINNQVTKKIIKI</sequence>
<reference evidence="3" key="1">
    <citation type="journal article" date="2012" name="Environ. Microbiol.">
        <title>Genomic content of uncultured Bacteroidetes from contrasting oceanic provinces in the North Atlantic Ocean.</title>
        <authorList>
            <person name="Gomez-Pereira P.R."/>
            <person name="Schuler M."/>
            <person name="Fuchs B.M."/>
            <person name="Bennke C."/>
            <person name="Teeling H."/>
            <person name="Waldmann J."/>
            <person name="Richter M."/>
            <person name="Barbe V."/>
            <person name="Bataille E."/>
            <person name="Glockner F.O."/>
            <person name="Amann R."/>
        </authorList>
    </citation>
    <scope>NUCLEOTIDE SEQUENCE</scope>
</reference>
<feature type="chain" id="PRO_5003605978" description="Secretion system C-terminal sorting domain-containing protein" evidence="1">
    <location>
        <begin position="19"/>
        <end position="476"/>
    </location>
</feature>
<evidence type="ECO:0000259" key="2">
    <source>
        <dbReference type="Pfam" id="PF18962"/>
    </source>
</evidence>
<dbReference type="NCBIfam" id="TIGR04183">
    <property type="entry name" value="Por_Secre_tail"/>
    <property type="match status" value="1"/>
</dbReference>
<evidence type="ECO:0000313" key="3">
    <source>
        <dbReference type="EMBL" id="CCG00624.1"/>
    </source>
</evidence>
<dbReference type="InterPro" id="IPR027589">
    <property type="entry name" value="Choice_anch_B"/>
</dbReference>
<organism evidence="3">
    <name type="scientific">uncultured Flavobacteriia bacterium</name>
    <dbReference type="NCBI Taxonomy" id="212695"/>
    <lineage>
        <taxon>Bacteria</taxon>
        <taxon>Pseudomonadati</taxon>
        <taxon>Bacteroidota</taxon>
        <taxon>Flavobacteriia</taxon>
        <taxon>environmental samples</taxon>
    </lineage>
</organism>
<reference evidence="3" key="2">
    <citation type="submission" date="2012-02" db="EMBL/GenBank/DDBJ databases">
        <authorList>
            <person name="Genoscope - CEA"/>
        </authorList>
    </citation>
    <scope>NUCLEOTIDE SEQUENCE</scope>
</reference>
<dbReference type="GO" id="GO:0005576">
    <property type="term" value="C:extracellular region"/>
    <property type="evidence" value="ECO:0007669"/>
    <property type="project" value="TreeGrafter"/>
</dbReference>
<gene>
    <name evidence="3" type="ORF">VIS_S3DIC30025</name>
</gene>
<accession>H6RHW3</accession>
<dbReference type="Pfam" id="PF18962">
    <property type="entry name" value="Por_Secre_tail"/>
    <property type="match status" value="1"/>
</dbReference>
<feature type="domain" description="Secretion system C-terminal sorting" evidence="2">
    <location>
        <begin position="407"/>
        <end position="474"/>
    </location>
</feature>
<dbReference type="PANTHER" id="PTHR38787">
    <property type="entry name" value="REGULATORY P DOMAIN-CONTAINING PROTEIN"/>
    <property type="match status" value="1"/>
</dbReference>
<dbReference type="NCBIfam" id="TIGR04312">
    <property type="entry name" value="choice_anch_B"/>
    <property type="match status" value="1"/>
</dbReference>
<dbReference type="PANTHER" id="PTHR38787:SF3">
    <property type="entry name" value="REGULATORY P DOMAIN-CONTAINING PROTEIN"/>
    <property type="match status" value="1"/>
</dbReference>
<feature type="signal peptide" evidence="1">
    <location>
        <begin position="1"/>
        <end position="18"/>
    </location>
</feature>